<keyword evidence="3" id="KW-1133">Transmembrane helix</keyword>
<dbReference type="InParanoid" id="A0A0V1AX75"/>
<dbReference type="EMBL" id="JYDH01000172">
    <property type="protein sequence ID" value="KRY29383.1"/>
    <property type="molecule type" value="Genomic_DNA"/>
</dbReference>
<evidence type="ECO:0000256" key="2">
    <source>
        <dbReference type="SAM" id="MobiDB-lite"/>
    </source>
</evidence>
<dbReference type="InterPro" id="IPR010849">
    <property type="entry name" value="Gonadal"/>
</dbReference>
<feature type="compositionally biased region" description="Basic and acidic residues" evidence="2">
    <location>
        <begin position="247"/>
        <end position="271"/>
    </location>
</feature>
<protein>
    <submittedName>
        <fullName evidence="4">Uncharacterized protein</fullName>
    </submittedName>
</protein>
<accession>A0A0V1AX75</accession>
<evidence type="ECO:0000313" key="4">
    <source>
        <dbReference type="EMBL" id="KRY29383.1"/>
    </source>
</evidence>
<proteinExistence type="inferred from homology"/>
<feature type="transmembrane region" description="Helical" evidence="3">
    <location>
        <begin position="25"/>
        <end position="43"/>
    </location>
</feature>
<dbReference type="PANTHER" id="PTHR13054:SF2">
    <property type="entry name" value="PROTEIN DGCR6"/>
    <property type="match status" value="1"/>
</dbReference>
<dbReference type="AlphaFoldDB" id="A0A0V1AX75"/>
<reference evidence="4 5" key="1">
    <citation type="submission" date="2015-01" db="EMBL/GenBank/DDBJ databases">
        <title>Evolution of Trichinella species and genotypes.</title>
        <authorList>
            <person name="Korhonen P.K."/>
            <person name="Edoardo P."/>
            <person name="Giuseppe L.R."/>
            <person name="Gasser R.B."/>
        </authorList>
    </citation>
    <scope>NUCLEOTIDE SEQUENCE [LARGE SCALE GENOMIC DNA]</scope>
    <source>
        <strain evidence="4">ISS3</strain>
    </source>
</reference>
<gene>
    <name evidence="4" type="ORF">T01_13029</name>
</gene>
<dbReference type="PANTHER" id="PTHR13054">
    <property type="entry name" value="DIGEORGE SYNDROME CRITICAL REGION 6 DGCR6 FAMILY MEMBER"/>
    <property type="match status" value="1"/>
</dbReference>
<keyword evidence="3" id="KW-0812">Transmembrane</keyword>
<dbReference type="Pfam" id="PF07324">
    <property type="entry name" value="DGCR6"/>
    <property type="match status" value="1"/>
</dbReference>
<organism evidence="4 5">
    <name type="scientific">Trichinella spiralis</name>
    <name type="common">Trichina worm</name>
    <dbReference type="NCBI Taxonomy" id="6334"/>
    <lineage>
        <taxon>Eukaryota</taxon>
        <taxon>Metazoa</taxon>
        <taxon>Ecdysozoa</taxon>
        <taxon>Nematoda</taxon>
        <taxon>Enoplea</taxon>
        <taxon>Dorylaimia</taxon>
        <taxon>Trichinellida</taxon>
        <taxon>Trichinellidae</taxon>
        <taxon>Trichinella</taxon>
    </lineage>
</organism>
<sequence length="371" mass="43656">MTLVYRSETRSSEEPDDQKRKIRRGIYSTYYLNTFYGLLFFYIQCIRFDFCPKKFNISAVMNGERSAPECKRDTYFRQLKLLTNNLKSSERKIIDDNVLFALAGSLVDDNVFQIVCELKDIQDLKEYDMFEKYSQFVNESNLAREALLTRQELDIRRCYSVAETLSTAERNRLELETLNKETELKRRRLVGELLHELDNLIISQQVGKTFISLRRFWKKPAYHYSEEPIFVTMNENNSSKPLGTEDLDVHPEEADHQSNEHVDERFHGESDEKTKEAMDFNSALELDDNVWNNLSNLFNEMQDRFCTMSERIMKRNILSFIYCIICFSFVSNDMAGALDDMGTRLDDLEKLINNLITQSIIEEQTEKSQAF</sequence>
<dbReference type="Gene3D" id="1.20.5.430">
    <property type="match status" value="1"/>
</dbReference>
<keyword evidence="5" id="KW-1185">Reference proteome</keyword>
<comment type="caution">
    <text evidence="4">The sequence shown here is derived from an EMBL/GenBank/DDBJ whole genome shotgun (WGS) entry which is preliminary data.</text>
</comment>
<comment type="similarity">
    <text evidence="1">Belongs to the gonadal family.</text>
</comment>
<evidence type="ECO:0000313" key="5">
    <source>
        <dbReference type="Proteomes" id="UP000054776"/>
    </source>
</evidence>
<dbReference type="Proteomes" id="UP000054776">
    <property type="component" value="Unassembled WGS sequence"/>
</dbReference>
<evidence type="ECO:0000256" key="1">
    <source>
        <dbReference type="ARBA" id="ARBA00005939"/>
    </source>
</evidence>
<dbReference type="OrthoDB" id="4159489at2759"/>
<feature type="region of interest" description="Disordered" evidence="2">
    <location>
        <begin position="236"/>
        <end position="271"/>
    </location>
</feature>
<evidence type="ECO:0000256" key="3">
    <source>
        <dbReference type="SAM" id="Phobius"/>
    </source>
</evidence>
<keyword evidence="3" id="KW-0472">Membrane</keyword>
<name>A0A0V1AX75_TRISP</name>